<evidence type="ECO:0000256" key="2">
    <source>
        <dbReference type="ARBA" id="ARBA00023242"/>
    </source>
</evidence>
<dbReference type="EMBL" id="GAKP01002591">
    <property type="protein sequence ID" value="JAC56361.1"/>
    <property type="molecule type" value="Transcribed_RNA"/>
</dbReference>
<dbReference type="InterPro" id="IPR052464">
    <property type="entry name" value="Synovial_Prolif_Regulator"/>
</dbReference>
<keyword evidence="4" id="KW-0175">Coiled coil</keyword>
<protein>
    <submittedName>
        <fullName evidence="5">Protein SAAL1</fullName>
    </submittedName>
</protein>
<dbReference type="InterPro" id="IPR016024">
    <property type="entry name" value="ARM-type_fold"/>
</dbReference>
<comment type="subcellular location">
    <subcellularLocation>
        <location evidence="1">Nucleus</location>
    </subcellularLocation>
</comment>
<accession>A0A034WLC3</accession>
<dbReference type="AlphaFoldDB" id="A0A034WLC3"/>
<feature type="coiled-coil region" evidence="4">
    <location>
        <begin position="449"/>
        <end position="476"/>
    </location>
</feature>
<reference evidence="5" key="1">
    <citation type="journal article" date="2014" name="BMC Genomics">
        <title>Characterizing the developmental transcriptome of the oriental fruit fly, Bactrocera dorsalis (Diptera: Tephritidae) through comparative genomic analysis with Drosophila melanogaster utilizing modENCODE datasets.</title>
        <authorList>
            <person name="Geib S.M."/>
            <person name="Calla B."/>
            <person name="Hall B."/>
            <person name="Hou S."/>
            <person name="Manoukis N.C."/>
        </authorList>
    </citation>
    <scope>NUCLEOTIDE SEQUENCE</scope>
    <source>
        <strain evidence="5">Punador</strain>
    </source>
</reference>
<gene>
    <name evidence="5" type="primary">SAAL1</name>
</gene>
<dbReference type="InterPro" id="IPR011989">
    <property type="entry name" value="ARM-like"/>
</dbReference>
<dbReference type="PANTHER" id="PTHR23424">
    <property type="entry name" value="SERUM AMYLOID A"/>
    <property type="match status" value="1"/>
</dbReference>
<evidence type="ECO:0000256" key="1">
    <source>
        <dbReference type="ARBA" id="ARBA00004123"/>
    </source>
</evidence>
<dbReference type="Gene3D" id="1.25.10.10">
    <property type="entry name" value="Leucine-rich Repeat Variant"/>
    <property type="match status" value="1"/>
</dbReference>
<dbReference type="OrthoDB" id="2156856at2759"/>
<evidence type="ECO:0000313" key="5">
    <source>
        <dbReference type="EMBL" id="JAC56361.1"/>
    </source>
</evidence>
<organism evidence="5">
    <name type="scientific">Bactrocera dorsalis</name>
    <name type="common">Oriental fruit fly</name>
    <name type="synonym">Dacus dorsalis</name>
    <dbReference type="NCBI Taxonomy" id="27457"/>
    <lineage>
        <taxon>Eukaryota</taxon>
        <taxon>Metazoa</taxon>
        <taxon>Ecdysozoa</taxon>
        <taxon>Arthropoda</taxon>
        <taxon>Hexapoda</taxon>
        <taxon>Insecta</taxon>
        <taxon>Pterygota</taxon>
        <taxon>Neoptera</taxon>
        <taxon>Endopterygota</taxon>
        <taxon>Diptera</taxon>
        <taxon>Brachycera</taxon>
        <taxon>Muscomorpha</taxon>
        <taxon>Tephritoidea</taxon>
        <taxon>Tephritidae</taxon>
        <taxon>Bactrocera</taxon>
        <taxon>Bactrocera</taxon>
    </lineage>
</organism>
<dbReference type="PANTHER" id="PTHR23424:SF23">
    <property type="entry name" value="PROTEIN SAAL1"/>
    <property type="match status" value="1"/>
</dbReference>
<keyword evidence="2" id="KW-0539">Nucleus</keyword>
<dbReference type="GO" id="GO:0005654">
    <property type="term" value="C:nucleoplasm"/>
    <property type="evidence" value="ECO:0007669"/>
    <property type="project" value="TreeGrafter"/>
</dbReference>
<name>A0A034WLC3_BACDO</name>
<proteinExistence type="inferred from homology"/>
<evidence type="ECO:0000256" key="3">
    <source>
        <dbReference type="ARBA" id="ARBA00038401"/>
    </source>
</evidence>
<comment type="similarity">
    <text evidence="3">Belongs to the SAAL1 family.</text>
</comment>
<sequence length="495" mass="56633">MDKDNTSENSPIHSEKIKVQDNLVNQLENDDSSLNGETCNLSVHPDGTDHVEEDLALMRGDAIGTTLYSERFVLSTLLKLTKLEKELSENESFENDLCTIWDMTIEEDVVQLLLEHNVLELFADCIIATNDKRLVEILVGILGNMCNFKESRDALVKDTSLVQTLLDLTNCSDSPTLLQLTRLFSVVLIHADRGTALQWYQHISFCPDFIKNIIFILSNSINEQLLRQTIETLNAILAKFALIEPNQKVSENNTELLPTFEQLFVNESLIKATTEAFLALLPRKDNPELQENHDDDNDDVESTIVLTQSTHNLMQIFLNIHCILTQYDNLSQNSYFPHIESLMDCLGCILEPLCNPKYIEHLSNQEQDLLESINDILESLGDPFDERCLIYAISIWNLLRLENERLARKTPPENDFEDNILKEDEFNFETSYLTILDMIVRVINAATNLQLENALKENLDDNMRNLQSTLSIGEDDQPSKRCYLKIQNVLDNLQH</sequence>
<dbReference type="SUPFAM" id="SSF48371">
    <property type="entry name" value="ARM repeat"/>
    <property type="match status" value="1"/>
</dbReference>
<evidence type="ECO:0000256" key="4">
    <source>
        <dbReference type="SAM" id="Coils"/>
    </source>
</evidence>